<evidence type="ECO:0000259" key="1">
    <source>
        <dbReference type="Pfam" id="PF00535"/>
    </source>
</evidence>
<dbReference type="AlphaFoldDB" id="A0A1F5EAL7"/>
<dbReference type="InterPro" id="IPR001173">
    <property type="entry name" value="Glyco_trans_2-like"/>
</dbReference>
<dbReference type="PANTHER" id="PTHR22916">
    <property type="entry name" value="GLYCOSYLTRANSFERASE"/>
    <property type="match status" value="1"/>
</dbReference>
<dbReference type="PANTHER" id="PTHR22916:SF3">
    <property type="entry name" value="UDP-GLCNAC:BETAGAL BETA-1,3-N-ACETYLGLUCOSAMINYLTRANSFERASE-LIKE PROTEIN 1"/>
    <property type="match status" value="1"/>
</dbReference>
<name>A0A1F5EAL7_9BACT</name>
<protein>
    <recommendedName>
        <fullName evidence="1">Glycosyltransferase 2-like domain-containing protein</fullName>
    </recommendedName>
</protein>
<dbReference type="Proteomes" id="UP000178583">
    <property type="component" value="Unassembled WGS sequence"/>
</dbReference>
<dbReference type="Pfam" id="PF00535">
    <property type="entry name" value="Glycos_transf_2"/>
    <property type="match status" value="1"/>
</dbReference>
<feature type="domain" description="Glycosyltransferase 2-like" evidence="1">
    <location>
        <begin position="5"/>
        <end position="150"/>
    </location>
</feature>
<evidence type="ECO:0000313" key="3">
    <source>
        <dbReference type="Proteomes" id="UP000178583"/>
    </source>
</evidence>
<dbReference type="SUPFAM" id="SSF53448">
    <property type="entry name" value="Nucleotide-diphospho-sugar transferases"/>
    <property type="match status" value="1"/>
</dbReference>
<dbReference type="Gene3D" id="3.90.550.10">
    <property type="entry name" value="Spore Coat Polysaccharide Biosynthesis Protein SpsA, Chain A"/>
    <property type="match status" value="1"/>
</dbReference>
<accession>A0A1F5EAL7</accession>
<evidence type="ECO:0000313" key="2">
    <source>
        <dbReference type="EMBL" id="OGD64428.1"/>
    </source>
</evidence>
<dbReference type="InterPro" id="IPR029044">
    <property type="entry name" value="Nucleotide-diphossugar_trans"/>
</dbReference>
<sequence>MSKISFVMPTKNRGDIIKDSIESIVEQSENDWELIIVDDHSDSGDKTKDMIGSFNDNRIVYVRMPDKFAGGIPMARNFGNIFARSEIIAVCDSDDLNFSDRARVTIDAFDKFQCDVFYAKYDIWEKEKNIVRERKSPIIPFNLEKLKEHNYIPHVSVAYKRSIAYDFPYNSFFRIGEDYELLTRLAKAGKKFYFYDGKVFRYVLHGSNISEGKRLDNQDKLIKIIRGWEKEDKNKILNEIIKT</sequence>
<comment type="caution">
    <text evidence="2">The sequence shown here is derived from an EMBL/GenBank/DDBJ whole genome shotgun (WGS) entry which is preliminary data.</text>
</comment>
<gene>
    <name evidence="2" type="ORF">A2215_03500</name>
</gene>
<organism evidence="2 3">
    <name type="scientific">Candidatus Berkelbacteria bacterium RIFOXYA2_FULL_43_10</name>
    <dbReference type="NCBI Taxonomy" id="1797472"/>
    <lineage>
        <taxon>Bacteria</taxon>
        <taxon>Candidatus Berkelbacteria</taxon>
    </lineage>
</organism>
<reference evidence="2 3" key="1">
    <citation type="journal article" date="2016" name="Nat. Commun.">
        <title>Thousands of microbial genomes shed light on interconnected biogeochemical processes in an aquifer system.</title>
        <authorList>
            <person name="Anantharaman K."/>
            <person name="Brown C.T."/>
            <person name="Hug L.A."/>
            <person name="Sharon I."/>
            <person name="Castelle C.J."/>
            <person name="Probst A.J."/>
            <person name="Thomas B.C."/>
            <person name="Singh A."/>
            <person name="Wilkins M.J."/>
            <person name="Karaoz U."/>
            <person name="Brodie E.L."/>
            <person name="Williams K.H."/>
            <person name="Hubbard S.S."/>
            <person name="Banfield J.F."/>
        </authorList>
    </citation>
    <scope>NUCLEOTIDE SEQUENCE [LARGE SCALE GENOMIC DNA]</scope>
</reference>
<dbReference type="GO" id="GO:0016758">
    <property type="term" value="F:hexosyltransferase activity"/>
    <property type="evidence" value="ECO:0007669"/>
    <property type="project" value="UniProtKB-ARBA"/>
</dbReference>
<dbReference type="EMBL" id="MEZY01000018">
    <property type="protein sequence ID" value="OGD64428.1"/>
    <property type="molecule type" value="Genomic_DNA"/>
</dbReference>
<dbReference type="STRING" id="1797472.A2215_03500"/>
<proteinExistence type="predicted"/>